<evidence type="ECO:0000313" key="2">
    <source>
        <dbReference type="EMBL" id="MXV14610.1"/>
    </source>
</evidence>
<dbReference type="PROSITE" id="PS51257">
    <property type="entry name" value="PROKAR_LIPOPROTEIN"/>
    <property type="match status" value="1"/>
</dbReference>
<sequence length="378" mass="41908">MQLKKIVRFVHLWLGLSTGVLVFIISISGCLYVFKDEFSEAWYARVLFIDHPGKQPLPVSLLQQKAQRALGDRYTISAITTYGDPSRTWSFSTYASDPEALTYFGQVKDVRLAYLDPYTGKVAGIIDYKYDFFMLVKSLHTSLWLRGSIGRPVNSAATLVFVVMLVSGLALWWPGSTQETAVKQRFTIRWNASFKRVNYDLHSVPGFYALLISLVIALTGAAMTYGWLRSAAYSAANGFRERPKAAMASLPATRKIAADTHLTPMSRALVFTRKLYPGAFSIALYPAAPADSTLYVYANARHGTIYRFDLLTFNNFTGEPAQQLRHADKNPGEKLNAMNYDIHTGAIGGLAGKALAFIASLVAASLPVTGFLIWKGRR</sequence>
<dbReference type="Pfam" id="PF03929">
    <property type="entry name" value="PepSY_TM"/>
    <property type="match status" value="1"/>
</dbReference>
<reference evidence="2 3" key="1">
    <citation type="submission" date="2019-11" db="EMBL/GenBank/DDBJ databases">
        <title>Pedobacter sp. HMF7056 Genome sequencing and assembly.</title>
        <authorList>
            <person name="Kang H."/>
            <person name="Kim H."/>
            <person name="Joh K."/>
        </authorList>
    </citation>
    <scope>NUCLEOTIDE SEQUENCE [LARGE SCALE GENOMIC DNA]</scope>
    <source>
        <strain evidence="2 3">HMF7056</strain>
    </source>
</reference>
<name>A0A7K1XUH6_9SPHI</name>
<protein>
    <submittedName>
        <fullName evidence="2">PepSY domain-containing protein</fullName>
    </submittedName>
</protein>
<evidence type="ECO:0000256" key="1">
    <source>
        <dbReference type="SAM" id="Phobius"/>
    </source>
</evidence>
<dbReference type="PANTHER" id="PTHR34219">
    <property type="entry name" value="IRON-REGULATED INNER MEMBRANE PROTEIN-RELATED"/>
    <property type="match status" value="1"/>
</dbReference>
<feature type="transmembrane region" description="Helical" evidence="1">
    <location>
        <begin position="354"/>
        <end position="374"/>
    </location>
</feature>
<organism evidence="2 3">
    <name type="scientific">Hufsiella ginkgonis</name>
    <dbReference type="NCBI Taxonomy" id="2695274"/>
    <lineage>
        <taxon>Bacteria</taxon>
        <taxon>Pseudomonadati</taxon>
        <taxon>Bacteroidota</taxon>
        <taxon>Sphingobacteriia</taxon>
        <taxon>Sphingobacteriales</taxon>
        <taxon>Sphingobacteriaceae</taxon>
        <taxon>Hufsiella</taxon>
    </lineage>
</organism>
<dbReference type="RefSeq" id="WP_160905571.1">
    <property type="nucleotide sequence ID" value="NZ_WVHS01000001.1"/>
</dbReference>
<proteinExistence type="predicted"/>
<dbReference type="InterPro" id="IPR005625">
    <property type="entry name" value="PepSY-ass_TM"/>
</dbReference>
<feature type="transmembrane region" description="Helical" evidence="1">
    <location>
        <begin position="207"/>
        <end position="228"/>
    </location>
</feature>
<comment type="caution">
    <text evidence="2">The sequence shown here is derived from an EMBL/GenBank/DDBJ whole genome shotgun (WGS) entry which is preliminary data.</text>
</comment>
<gene>
    <name evidence="2" type="ORF">GS398_04820</name>
</gene>
<accession>A0A7K1XUH6</accession>
<feature type="transmembrane region" description="Helical" evidence="1">
    <location>
        <begin position="153"/>
        <end position="173"/>
    </location>
</feature>
<feature type="transmembrane region" description="Helical" evidence="1">
    <location>
        <begin position="12"/>
        <end position="34"/>
    </location>
</feature>
<keyword evidence="1" id="KW-1133">Transmembrane helix</keyword>
<evidence type="ECO:0000313" key="3">
    <source>
        <dbReference type="Proteomes" id="UP000451233"/>
    </source>
</evidence>
<dbReference type="PANTHER" id="PTHR34219:SF3">
    <property type="entry name" value="BLL7967 PROTEIN"/>
    <property type="match status" value="1"/>
</dbReference>
<dbReference type="EMBL" id="WVHS01000001">
    <property type="protein sequence ID" value="MXV14610.1"/>
    <property type="molecule type" value="Genomic_DNA"/>
</dbReference>
<keyword evidence="3" id="KW-1185">Reference proteome</keyword>
<keyword evidence="1" id="KW-0472">Membrane</keyword>
<keyword evidence="1" id="KW-0812">Transmembrane</keyword>
<dbReference type="Proteomes" id="UP000451233">
    <property type="component" value="Unassembled WGS sequence"/>
</dbReference>
<dbReference type="AlphaFoldDB" id="A0A7K1XUH6"/>